<feature type="compositionally biased region" description="Basic and acidic residues" evidence="1">
    <location>
        <begin position="158"/>
        <end position="167"/>
    </location>
</feature>
<protein>
    <submittedName>
        <fullName evidence="2">4160e3ad-bc16-46a3-8e65-d29f1f20846c</fullName>
    </submittedName>
</protein>
<evidence type="ECO:0000313" key="3">
    <source>
        <dbReference type="Proteomes" id="UP000289323"/>
    </source>
</evidence>
<dbReference type="GO" id="GO:0031390">
    <property type="term" value="C:Ctf18 RFC-like complex"/>
    <property type="evidence" value="ECO:0007669"/>
    <property type="project" value="InterPro"/>
</dbReference>
<evidence type="ECO:0000256" key="1">
    <source>
        <dbReference type="SAM" id="MobiDB-lite"/>
    </source>
</evidence>
<evidence type="ECO:0000313" key="2">
    <source>
        <dbReference type="EMBL" id="SPQ25452.1"/>
    </source>
</evidence>
<name>A0A3S4B9F9_9PEZI</name>
<dbReference type="Proteomes" id="UP000289323">
    <property type="component" value="Unassembled WGS sequence"/>
</dbReference>
<dbReference type="InterPro" id="IPR019128">
    <property type="entry name" value="Dcc1"/>
</dbReference>
<dbReference type="GO" id="GO:0007064">
    <property type="term" value="P:mitotic sister chromatid cohesion"/>
    <property type="evidence" value="ECO:0007669"/>
    <property type="project" value="InterPro"/>
</dbReference>
<gene>
    <name evidence="2" type="ORF">TT172_LOCUS7871</name>
</gene>
<organism evidence="2 3">
    <name type="scientific">Thermothielavioides terrestris</name>
    <dbReference type="NCBI Taxonomy" id="2587410"/>
    <lineage>
        <taxon>Eukaryota</taxon>
        <taxon>Fungi</taxon>
        <taxon>Dikarya</taxon>
        <taxon>Ascomycota</taxon>
        <taxon>Pezizomycotina</taxon>
        <taxon>Sordariomycetes</taxon>
        <taxon>Sordariomycetidae</taxon>
        <taxon>Sordariales</taxon>
        <taxon>Chaetomiaceae</taxon>
        <taxon>Thermothielavioides</taxon>
    </lineage>
</organism>
<dbReference type="EMBL" id="OUUZ01000015">
    <property type="protein sequence ID" value="SPQ25452.1"/>
    <property type="molecule type" value="Genomic_DNA"/>
</dbReference>
<reference evidence="2 3" key="1">
    <citation type="submission" date="2018-04" db="EMBL/GenBank/DDBJ databases">
        <authorList>
            <person name="Huttner S."/>
            <person name="Dainat J."/>
        </authorList>
    </citation>
    <scope>NUCLEOTIDE SEQUENCE [LARGE SCALE GENOMIC DNA]</scope>
</reference>
<accession>A0A3S4B9F9</accession>
<feature type="compositionally biased region" description="Gly residues" evidence="1">
    <location>
        <begin position="139"/>
        <end position="150"/>
    </location>
</feature>
<feature type="region of interest" description="Disordered" evidence="1">
    <location>
        <begin position="1"/>
        <end position="22"/>
    </location>
</feature>
<dbReference type="AlphaFoldDB" id="A0A3S4B9F9"/>
<dbReference type="Pfam" id="PF09724">
    <property type="entry name" value="Dcc1"/>
    <property type="match status" value="1"/>
</dbReference>
<feature type="region of interest" description="Disordered" evidence="1">
    <location>
        <begin position="56"/>
        <end position="111"/>
    </location>
</feature>
<feature type="compositionally biased region" description="Polar residues" evidence="1">
    <location>
        <begin position="56"/>
        <end position="71"/>
    </location>
</feature>
<feature type="region of interest" description="Disordered" evidence="1">
    <location>
        <begin position="137"/>
        <end position="167"/>
    </location>
</feature>
<feature type="compositionally biased region" description="Basic and acidic residues" evidence="1">
    <location>
        <begin position="90"/>
        <end position="100"/>
    </location>
</feature>
<proteinExistence type="predicted"/>
<feature type="compositionally biased region" description="Pro residues" evidence="1">
    <location>
        <begin position="79"/>
        <end position="88"/>
    </location>
</feature>
<sequence length="167" mass="17249">MSSQSNDGIPLSHGPDTAGYKLLELPPELLELLESPDAPTLTLHSSPTTALLKVPTTNKTYSLRQKNTSNALILLSPTQTPPPQPSTHPDPAHHDGHDDGNDGTSPSGMETYPAAAGLTAIATVHETIELVPVAETDVAGGGGAGAGGEAGLPKARGKWHEKFGRGR</sequence>